<name>A0A9P8XZ74_9PEZI</name>
<feature type="region of interest" description="Disordered" evidence="1">
    <location>
        <begin position="1"/>
        <end position="49"/>
    </location>
</feature>
<gene>
    <name evidence="2" type="ORF">B0I36DRAFT_332776</name>
</gene>
<evidence type="ECO:0000313" key="2">
    <source>
        <dbReference type="EMBL" id="KAH7025235.1"/>
    </source>
</evidence>
<protein>
    <submittedName>
        <fullName evidence="2">Uncharacterized protein</fullName>
    </submittedName>
</protein>
<dbReference type="EMBL" id="JAGTJQ010000009">
    <property type="protein sequence ID" value="KAH7025235.1"/>
    <property type="molecule type" value="Genomic_DNA"/>
</dbReference>
<reference evidence="2" key="1">
    <citation type="journal article" date="2021" name="Nat. Commun.">
        <title>Genetic determinants of endophytism in the Arabidopsis root mycobiome.</title>
        <authorList>
            <person name="Mesny F."/>
            <person name="Miyauchi S."/>
            <person name="Thiergart T."/>
            <person name="Pickel B."/>
            <person name="Atanasova L."/>
            <person name="Karlsson M."/>
            <person name="Huettel B."/>
            <person name="Barry K.W."/>
            <person name="Haridas S."/>
            <person name="Chen C."/>
            <person name="Bauer D."/>
            <person name="Andreopoulos W."/>
            <person name="Pangilinan J."/>
            <person name="LaButti K."/>
            <person name="Riley R."/>
            <person name="Lipzen A."/>
            <person name="Clum A."/>
            <person name="Drula E."/>
            <person name="Henrissat B."/>
            <person name="Kohler A."/>
            <person name="Grigoriev I.V."/>
            <person name="Martin F.M."/>
            <person name="Hacquard S."/>
        </authorList>
    </citation>
    <scope>NUCLEOTIDE SEQUENCE</scope>
    <source>
        <strain evidence="2">MPI-CAGE-CH-0230</strain>
    </source>
</reference>
<feature type="compositionally biased region" description="Polar residues" evidence="1">
    <location>
        <begin position="37"/>
        <end position="49"/>
    </location>
</feature>
<proteinExistence type="predicted"/>
<comment type="caution">
    <text evidence="2">The sequence shown here is derived from an EMBL/GenBank/DDBJ whole genome shotgun (WGS) entry which is preliminary data.</text>
</comment>
<keyword evidence="3" id="KW-1185">Reference proteome</keyword>
<sequence>QFPTRDSAPEEARQSRPASPPHFCCPVPAPASLPYPRSSSQNDRPSVST</sequence>
<dbReference type="RefSeq" id="XP_046008783.1">
    <property type="nucleotide sequence ID" value="XM_046155157.1"/>
</dbReference>
<accession>A0A9P8XZ74</accession>
<dbReference type="GeneID" id="70184703"/>
<feature type="non-terminal residue" evidence="2">
    <location>
        <position position="1"/>
    </location>
</feature>
<evidence type="ECO:0000256" key="1">
    <source>
        <dbReference type="SAM" id="MobiDB-lite"/>
    </source>
</evidence>
<organism evidence="2 3">
    <name type="scientific">Microdochium trichocladiopsis</name>
    <dbReference type="NCBI Taxonomy" id="1682393"/>
    <lineage>
        <taxon>Eukaryota</taxon>
        <taxon>Fungi</taxon>
        <taxon>Dikarya</taxon>
        <taxon>Ascomycota</taxon>
        <taxon>Pezizomycotina</taxon>
        <taxon>Sordariomycetes</taxon>
        <taxon>Xylariomycetidae</taxon>
        <taxon>Xylariales</taxon>
        <taxon>Microdochiaceae</taxon>
        <taxon>Microdochium</taxon>
    </lineage>
</organism>
<evidence type="ECO:0000313" key="3">
    <source>
        <dbReference type="Proteomes" id="UP000756346"/>
    </source>
</evidence>
<dbReference type="AlphaFoldDB" id="A0A9P8XZ74"/>
<dbReference type="Proteomes" id="UP000756346">
    <property type="component" value="Unassembled WGS sequence"/>
</dbReference>